<evidence type="ECO:0008006" key="4">
    <source>
        <dbReference type="Google" id="ProtNLM"/>
    </source>
</evidence>
<keyword evidence="1" id="KW-0732">Signal</keyword>
<evidence type="ECO:0000313" key="3">
    <source>
        <dbReference type="Proteomes" id="UP000808349"/>
    </source>
</evidence>
<evidence type="ECO:0000256" key="1">
    <source>
        <dbReference type="SAM" id="SignalP"/>
    </source>
</evidence>
<dbReference type="Pfam" id="PF08309">
    <property type="entry name" value="LVIVD"/>
    <property type="match status" value="2"/>
</dbReference>
<evidence type="ECO:0000313" key="2">
    <source>
        <dbReference type="EMBL" id="MBK9719231.1"/>
    </source>
</evidence>
<accession>A0A9D7XG06</accession>
<dbReference type="Gene3D" id="2.130.10.10">
    <property type="entry name" value="YVTN repeat-like/Quinoprotein amine dehydrogenase"/>
    <property type="match status" value="1"/>
</dbReference>
<proteinExistence type="predicted"/>
<comment type="caution">
    <text evidence="2">The sequence shown here is derived from an EMBL/GenBank/DDBJ whole genome shotgun (WGS) entry which is preliminary data.</text>
</comment>
<protein>
    <recommendedName>
        <fullName evidence="4">LVIVD repeat-containing protein</fullName>
    </recommendedName>
</protein>
<reference evidence="2 3" key="1">
    <citation type="submission" date="2020-10" db="EMBL/GenBank/DDBJ databases">
        <title>Connecting structure to function with the recovery of over 1000 high-quality activated sludge metagenome-assembled genomes encoding full-length rRNA genes using long-read sequencing.</title>
        <authorList>
            <person name="Singleton C.M."/>
            <person name="Petriglieri F."/>
            <person name="Kristensen J.M."/>
            <person name="Kirkegaard R.H."/>
            <person name="Michaelsen T.Y."/>
            <person name="Andersen M.H."/>
            <person name="Karst S.M."/>
            <person name="Dueholm M.S."/>
            <person name="Nielsen P.H."/>
            <person name="Albertsen M."/>
        </authorList>
    </citation>
    <scope>NUCLEOTIDE SEQUENCE [LARGE SCALE GENOMIC DNA]</scope>
    <source>
        <strain evidence="2">Ribe_18-Q3-R11-54_BAT3C.373</strain>
    </source>
</reference>
<feature type="chain" id="PRO_5038789866" description="LVIVD repeat-containing protein" evidence="1">
    <location>
        <begin position="23"/>
        <end position="244"/>
    </location>
</feature>
<dbReference type="AlphaFoldDB" id="A0A9D7XG06"/>
<dbReference type="EMBL" id="JADKFW010000017">
    <property type="protein sequence ID" value="MBK9719231.1"/>
    <property type="molecule type" value="Genomic_DNA"/>
</dbReference>
<feature type="signal peptide" evidence="1">
    <location>
        <begin position="1"/>
        <end position="22"/>
    </location>
</feature>
<dbReference type="SUPFAM" id="SSF63825">
    <property type="entry name" value="YWTD domain"/>
    <property type="match status" value="1"/>
</dbReference>
<name>A0A9D7XG06_9BACT</name>
<gene>
    <name evidence="2" type="ORF">IPO85_17280</name>
</gene>
<sequence length="244" mass="27629">MKKQIIFLMTIVLFLCSCSIDGGDFGDSSYGDSNSINGSTSRFATYKNVMYTLDFNKIKIFSIDNPSDPILQNELTINDELETITIYQNHIYVGARRGVYAVDITNPLNPIVSSSIEHWIAKDPVAITGKYIYSTTRDFNRGRLTIYEDRTNGNFIERNTIAIDQPYGIVIKDDFLFVCDDRNGIIIFNITNRENPLEVAIYPSIISPRDVIIIGDIMICSAKNEFHLLDIKDPVHPKLVSIIQ</sequence>
<dbReference type="InterPro" id="IPR013211">
    <property type="entry name" value="LVIVD"/>
</dbReference>
<dbReference type="Proteomes" id="UP000808349">
    <property type="component" value="Unassembled WGS sequence"/>
</dbReference>
<dbReference type="InterPro" id="IPR015943">
    <property type="entry name" value="WD40/YVTN_repeat-like_dom_sf"/>
</dbReference>
<organism evidence="2 3">
    <name type="scientific">Candidatus Defluviibacterium haderslevense</name>
    <dbReference type="NCBI Taxonomy" id="2981993"/>
    <lineage>
        <taxon>Bacteria</taxon>
        <taxon>Pseudomonadati</taxon>
        <taxon>Bacteroidota</taxon>
        <taxon>Saprospiria</taxon>
        <taxon>Saprospirales</taxon>
        <taxon>Saprospiraceae</taxon>
        <taxon>Candidatus Defluviibacterium</taxon>
    </lineage>
</organism>
<dbReference type="PROSITE" id="PS51257">
    <property type="entry name" value="PROKAR_LIPOPROTEIN"/>
    <property type="match status" value="1"/>
</dbReference>